<feature type="binding site" evidence="12">
    <location>
        <position position="190"/>
    </location>
    <ligand>
        <name>UDP-N-acetyl-alpha-D-muramoyl-L-alanyl-D-glutamate</name>
        <dbReference type="ChEBI" id="CHEBI:83900"/>
    </ligand>
</feature>
<comment type="subcellular location">
    <subcellularLocation>
        <location evidence="12 13">Cytoplasm</location>
    </subcellularLocation>
</comment>
<dbReference type="InterPro" id="IPR018109">
    <property type="entry name" value="Folylpolyglutamate_synth_CS"/>
</dbReference>
<feature type="binding site" evidence="12">
    <location>
        <position position="30"/>
    </location>
    <ligand>
        <name>UDP-N-acetyl-alpha-D-muramoyl-L-alanyl-D-glutamate</name>
        <dbReference type="ChEBI" id="CHEBI:83900"/>
    </ligand>
</feature>
<dbReference type="Pfam" id="PF02875">
    <property type="entry name" value="Mur_ligase_C"/>
    <property type="match status" value="1"/>
</dbReference>
<dbReference type="GO" id="GO:0008765">
    <property type="term" value="F:UDP-N-acetylmuramoylalanyl-D-glutamate-2,6-diaminopimelate ligase activity"/>
    <property type="evidence" value="ECO:0007669"/>
    <property type="project" value="UniProtKB-UniRule"/>
</dbReference>
<dbReference type="PANTHER" id="PTHR23135:SF4">
    <property type="entry name" value="UDP-N-ACETYLMURAMOYL-L-ALANYL-D-GLUTAMATE--2,6-DIAMINOPIMELATE LIGASE MURE HOMOLOG, CHLOROPLASTIC"/>
    <property type="match status" value="1"/>
</dbReference>
<dbReference type="UniPathway" id="UPA00219"/>
<keyword evidence="8 12" id="KW-0133">Cell shape</keyword>
<comment type="similarity">
    <text evidence="2 12">Belongs to the MurCDEF family. MurE subfamily.</text>
</comment>
<dbReference type="InterPro" id="IPR005761">
    <property type="entry name" value="UDP-N-AcMur-Glu-dNH2Pim_ligase"/>
</dbReference>
<evidence type="ECO:0000256" key="9">
    <source>
        <dbReference type="ARBA" id="ARBA00022984"/>
    </source>
</evidence>
<dbReference type="Pfam" id="PF01225">
    <property type="entry name" value="Mur_ligase"/>
    <property type="match status" value="1"/>
</dbReference>
<evidence type="ECO:0000256" key="5">
    <source>
        <dbReference type="ARBA" id="ARBA00022618"/>
    </source>
</evidence>
<sequence>MKLLQLLDGVNYKVVKGTLDKEIVNIQYDSRKVTNNDIFVCLSGFEVDGHNFANKAIENGARVIICEKDIELVNESNDVTIIKVDEGRKTLATMAANYYDHPTKKLKLIGVTGTNGKTTSVYILKSILEKSGEKVGLIGTIANYIGDEKIESTHTTPESLELQKLFKNMVDKGCKYCVMEVSSHSLALDRVYGCHFDIGIFTNITRDHLDFHKTFENYYDAKFKLFERSDYSIINVDNNYGYNVIRDLEKLNKKAITYSISEESDYRATEVEFIGQDTIFTVNGTRYEFVLPGEYNVHNALGCIAAAKTLGISEENIKSGLLDVVVPGRCERVGIKYNLPYELIIDFAHTPDGLKNLLETLRILTKNRLIAVYGSGGDRDKVKRAEMGRIGSEIADLVIITSDNPRTEDPIAILKEISCNIQKTNYLAIEDRVEAIRLAMDMAEPGDVVVLAGKGHETYQIMPEGKVHFDEREVIADILNK</sequence>
<evidence type="ECO:0000259" key="14">
    <source>
        <dbReference type="Pfam" id="PF01225"/>
    </source>
</evidence>
<feature type="binding site" evidence="12">
    <location>
        <position position="457"/>
    </location>
    <ligand>
        <name>meso-2,6-diaminopimelate</name>
        <dbReference type="ChEBI" id="CHEBI:57791"/>
    </ligand>
</feature>
<evidence type="ECO:0000313" key="18">
    <source>
        <dbReference type="Proteomes" id="UP000095594"/>
    </source>
</evidence>
<comment type="function">
    <text evidence="12">Catalyzes the addition of meso-diaminopimelic acid to the nucleotide precursor UDP-N-acetylmuramoyl-L-alanyl-D-glutamate (UMAG) in the biosynthesis of bacterial cell-wall peptidoglycan.</text>
</comment>
<dbReference type="InterPro" id="IPR004101">
    <property type="entry name" value="Mur_ligase_C"/>
</dbReference>
<feature type="binding site" evidence="12">
    <location>
        <position position="379"/>
    </location>
    <ligand>
        <name>meso-2,6-diaminopimelate</name>
        <dbReference type="ChEBI" id="CHEBI:57791"/>
    </ligand>
</feature>
<evidence type="ECO:0000256" key="13">
    <source>
        <dbReference type="RuleBase" id="RU004135"/>
    </source>
</evidence>
<keyword evidence="3 12" id="KW-0963">Cytoplasm</keyword>
<accession>A0A174GAF6</accession>
<dbReference type="GO" id="GO:0009252">
    <property type="term" value="P:peptidoglycan biosynthetic process"/>
    <property type="evidence" value="ECO:0007669"/>
    <property type="project" value="UniProtKB-UniRule"/>
</dbReference>
<evidence type="ECO:0000256" key="3">
    <source>
        <dbReference type="ARBA" id="ARBA00022490"/>
    </source>
</evidence>
<dbReference type="SUPFAM" id="SSF53244">
    <property type="entry name" value="MurD-like peptide ligases, peptide-binding domain"/>
    <property type="match status" value="1"/>
</dbReference>
<dbReference type="Pfam" id="PF08245">
    <property type="entry name" value="Mur_ligase_M"/>
    <property type="match status" value="1"/>
</dbReference>
<keyword evidence="6 12" id="KW-0547">Nucleotide-binding</keyword>
<dbReference type="NCBIfam" id="TIGR01085">
    <property type="entry name" value="murE"/>
    <property type="match status" value="1"/>
</dbReference>
<evidence type="ECO:0000256" key="2">
    <source>
        <dbReference type="ARBA" id="ARBA00005898"/>
    </source>
</evidence>
<evidence type="ECO:0000259" key="15">
    <source>
        <dbReference type="Pfam" id="PF02875"/>
    </source>
</evidence>
<keyword evidence="5 12" id="KW-0132">Cell division</keyword>
<evidence type="ECO:0000256" key="12">
    <source>
        <dbReference type="HAMAP-Rule" id="MF_00208"/>
    </source>
</evidence>
<comment type="catalytic activity">
    <reaction evidence="12">
        <text>UDP-N-acetyl-alpha-D-muramoyl-L-alanyl-D-glutamate + meso-2,6-diaminopimelate + ATP = UDP-N-acetyl-alpha-D-muramoyl-L-alanyl-gamma-D-glutamyl-meso-2,6-diaminopimelate + ADP + phosphate + H(+)</text>
        <dbReference type="Rhea" id="RHEA:23676"/>
        <dbReference type="ChEBI" id="CHEBI:15378"/>
        <dbReference type="ChEBI" id="CHEBI:30616"/>
        <dbReference type="ChEBI" id="CHEBI:43474"/>
        <dbReference type="ChEBI" id="CHEBI:57791"/>
        <dbReference type="ChEBI" id="CHEBI:83900"/>
        <dbReference type="ChEBI" id="CHEBI:83905"/>
        <dbReference type="ChEBI" id="CHEBI:456216"/>
        <dbReference type="EC" id="6.3.2.13"/>
    </reaction>
</comment>
<feature type="domain" description="Mur ligase C-terminal" evidence="15">
    <location>
        <begin position="328"/>
        <end position="455"/>
    </location>
</feature>
<organism evidence="17 18">
    <name type="scientific">Clostridium disporicum</name>
    <dbReference type="NCBI Taxonomy" id="84024"/>
    <lineage>
        <taxon>Bacteria</taxon>
        <taxon>Bacillati</taxon>
        <taxon>Bacillota</taxon>
        <taxon>Clostridia</taxon>
        <taxon>Eubacteriales</taxon>
        <taxon>Clostridiaceae</taxon>
        <taxon>Clostridium</taxon>
    </lineage>
</organism>
<feature type="binding site" evidence="12">
    <location>
        <begin position="113"/>
        <end position="119"/>
    </location>
    <ligand>
        <name>ATP</name>
        <dbReference type="ChEBI" id="CHEBI:30616"/>
    </ligand>
</feature>
<dbReference type="NCBIfam" id="NF001124">
    <property type="entry name" value="PRK00139.1-2"/>
    <property type="match status" value="1"/>
</dbReference>
<feature type="binding site" evidence="12">
    <location>
        <position position="453"/>
    </location>
    <ligand>
        <name>meso-2,6-diaminopimelate</name>
        <dbReference type="ChEBI" id="CHEBI:57791"/>
    </ligand>
</feature>
<dbReference type="GO" id="GO:0071555">
    <property type="term" value="P:cell wall organization"/>
    <property type="evidence" value="ECO:0007669"/>
    <property type="project" value="UniProtKB-KW"/>
</dbReference>
<keyword evidence="7 12" id="KW-0067">ATP-binding</keyword>
<evidence type="ECO:0000259" key="16">
    <source>
        <dbReference type="Pfam" id="PF08245"/>
    </source>
</evidence>
<evidence type="ECO:0000313" key="17">
    <source>
        <dbReference type="EMBL" id="CUO59454.1"/>
    </source>
</evidence>
<dbReference type="PANTHER" id="PTHR23135">
    <property type="entry name" value="MUR LIGASE FAMILY MEMBER"/>
    <property type="match status" value="1"/>
</dbReference>
<protein>
    <recommendedName>
        <fullName evidence="12">UDP-N-acetylmuramoyl-L-alanyl-D-glutamate--2,6-diaminopimelate ligase</fullName>
        <ecNumber evidence="12">6.3.2.13</ecNumber>
    </recommendedName>
    <alternativeName>
        <fullName evidence="12">Meso-A2pm-adding enzyme</fullName>
    </alternativeName>
    <alternativeName>
        <fullName evidence="12">Meso-diaminopimelate-adding enzyme</fullName>
    </alternativeName>
    <alternativeName>
        <fullName evidence="12">UDP-MurNAc-L-Ala-D-Glu:meso-diaminopimelate ligase</fullName>
    </alternativeName>
    <alternativeName>
        <fullName evidence="12">UDP-MurNAc-tripeptide synthetase</fullName>
    </alternativeName>
    <alternativeName>
        <fullName evidence="12">UDP-N-acetylmuramyl-tripeptide synthetase</fullName>
    </alternativeName>
</protein>
<feature type="binding site" evidence="12">
    <location>
        <begin position="155"/>
        <end position="156"/>
    </location>
    <ligand>
        <name>UDP-N-acetyl-alpha-D-muramoyl-L-alanyl-D-glutamate</name>
        <dbReference type="ChEBI" id="CHEBI:83900"/>
    </ligand>
</feature>
<name>A0A174GAF6_9CLOT</name>
<proteinExistence type="inferred from homology"/>
<dbReference type="Gene3D" id="3.40.1390.10">
    <property type="entry name" value="MurE/MurF, N-terminal domain"/>
    <property type="match status" value="1"/>
</dbReference>
<evidence type="ECO:0000256" key="1">
    <source>
        <dbReference type="ARBA" id="ARBA00004752"/>
    </source>
</evidence>
<reference evidence="17 18" key="1">
    <citation type="submission" date="2015-09" db="EMBL/GenBank/DDBJ databases">
        <authorList>
            <consortium name="Pathogen Informatics"/>
        </authorList>
    </citation>
    <scope>NUCLEOTIDE SEQUENCE [LARGE SCALE GENOMIC DNA]</scope>
    <source>
        <strain evidence="17 18">2789STDY5834856</strain>
    </source>
</reference>
<dbReference type="SUPFAM" id="SSF63418">
    <property type="entry name" value="MurE/MurF N-terminal domain"/>
    <property type="match status" value="1"/>
</dbReference>
<feature type="short sequence motif" description="Meso-diaminopimelate recognition motif" evidence="12">
    <location>
        <begin position="403"/>
        <end position="406"/>
    </location>
</feature>
<dbReference type="OrthoDB" id="9800958at2"/>
<evidence type="ECO:0000256" key="6">
    <source>
        <dbReference type="ARBA" id="ARBA00022741"/>
    </source>
</evidence>
<dbReference type="RefSeq" id="WP_055265896.1">
    <property type="nucleotide sequence ID" value="NZ_CABIXQ010000011.1"/>
</dbReference>
<keyword evidence="10 12" id="KW-0131">Cell cycle</keyword>
<keyword evidence="11 12" id="KW-0961">Cell wall biogenesis/degradation</keyword>
<dbReference type="InterPro" id="IPR000713">
    <property type="entry name" value="Mur_ligase_N"/>
</dbReference>
<comment type="PTM">
    <text evidence="12">Carboxylation is probably crucial for Mg(2+) binding and, consequently, for the gamma-phosphate positioning of ATP.</text>
</comment>
<dbReference type="InterPro" id="IPR013221">
    <property type="entry name" value="Mur_ligase_cen"/>
</dbReference>
<keyword evidence="12" id="KW-0460">Magnesium</keyword>
<feature type="binding site" evidence="12">
    <location>
        <begin position="403"/>
        <end position="406"/>
    </location>
    <ligand>
        <name>meso-2,6-diaminopimelate</name>
        <dbReference type="ChEBI" id="CHEBI:57791"/>
    </ligand>
</feature>
<dbReference type="GO" id="GO:0008360">
    <property type="term" value="P:regulation of cell shape"/>
    <property type="evidence" value="ECO:0007669"/>
    <property type="project" value="UniProtKB-KW"/>
</dbReference>
<comment type="caution">
    <text evidence="12">Lacks conserved residue(s) required for the propagation of feature annotation.</text>
</comment>
<dbReference type="InterPro" id="IPR035911">
    <property type="entry name" value="MurE/MurF_N"/>
</dbReference>
<dbReference type="InterPro" id="IPR036565">
    <property type="entry name" value="Mur-like_cat_sf"/>
</dbReference>
<comment type="cofactor">
    <cofactor evidence="12">
        <name>Mg(2+)</name>
        <dbReference type="ChEBI" id="CHEBI:18420"/>
    </cofactor>
</comment>
<dbReference type="Gene3D" id="3.90.190.20">
    <property type="entry name" value="Mur ligase, C-terminal domain"/>
    <property type="match status" value="1"/>
</dbReference>
<evidence type="ECO:0000256" key="4">
    <source>
        <dbReference type="ARBA" id="ARBA00022598"/>
    </source>
</evidence>
<dbReference type="HAMAP" id="MF_00208">
    <property type="entry name" value="MurE"/>
    <property type="match status" value="1"/>
</dbReference>
<dbReference type="GO" id="GO:0004326">
    <property type="term" value="F:tetrahydrofolylpolyglutamate synthase activity"/>
    <property type="evidence" value="ECO:0007669"/>
    <property type="project" value="InterPro"/>
</dbReference>
<dbReference type="InterPro" id="IPR036615">
    <property type="entry name" value="Mur_ligase_C_dom_sf"/>
</dbReference>
<feature type="domain" description="Mur ligase central" evidence="16">
    <location>
        <begin position="111"/>
        <end position="307"/>
    </location>
</feature>
<dbReference type="EMBL" id="CYZX01000011">
    <property type="protein sequence ID" value="CUO59454.1"/>
    <property type="molecule type" value="Genomic_DNA"/>
</dbReference>
<keyword evidence="4 12" id="KW-0436">Ligase</keyword>
<evidence type="ECO:0000256" key="11">
    <source>
        <dbReference type="ARBA" id="ARBA00023316"/>
    </source>
</evidence>
<dbReference type="NCBIfam" id="NF001126">
    <property type="entry name" value="PRK00139.1-4"/>
    <property type="match status" value="1"/>
</dbReference>
<feature type="domain" description="Mur ligase N-terminal catalytic" evidence="14">
    <location>
        <begin position="23"/>
        <end position="99"/>
    </location>
</feature>
<dbReference type="SUPFAM" id="SSF53623">
    <property type="entry name" value="MurD-like peptide ligases, catalytic domain"/>
    <property type="match status" value="1"/>
</dbReference>
<dbReference type="GO" id="GO:0000287">
    <property type="term" value="F:magnesium ion binding"/>
    <property type="evidence" value="ECO:0007669"/>
    <property type="project" value="UniProtKB-UniRule"/>
</dbReference>
<keyword evidence="9 12" id="KW-0573">Peptidoglycan synthesis</keyword>
<evidence type="ECO:0000256" key="8">
    <source>
        <dbReference type="ARBA" id="ARBA00022960"/>
    </source>
</evidence>
<dbReference type="PROSITE" id="PS01011">
    <property type="entry name" value="FOLYLPOLYGLU_SYNT_1"/>
    <property type="match status" value="1"/>
</dbReference>
<evidence type="ECO:0000256" key="10">
    <source>
        <dbReference type="ARBA" id="ARBA00023306"/>
    </source>
</evidence>
<dbReference type="AlphaFoldDB" id="A0A174GAF6"/>
<dbReference type="Proteomes" id="UP000095594">
    <property type="component" value="Unassembled WGS sequence"/>
</dbReference>
<dbReference type="EC" id="6.3.2.13" evidence="12"/>
<dbReference type="GO" id="GO:0005524">
    <property type="term" value="F:ATP binding"/>
    <property type="evidence" value="ECO:0007669"/>
    <property type="project" value="UniProtKB-UniRule"/>
</dbReference>
<feature type="modified residue" description="N6-carboxylysine" evidence="12">
    <location>
        <position position="222"/>
    </location>
</feature>
<dbReference type="GO" id="GO:0005737">
    <property type="term" value="C:cytoplasm"/>
    <property type="evidence" value="ECO:0007669"/>
    <property type="project" value="UniProtKB-SubCell"/>
</dbReference>
<gene>
    <name evidence="12 17" type="primary">murE</name>
    <name evidence="17" type="ORF">ERS852471_01851</name>
</gene>
<feature type="binding site" evidence="12">
    <location>
        <position position="182"/>
    </location>
    <ligand>
        <name>UDP-N-acetyl-alpha-D-muramoyl-L-alanyl-D-glutamate</name>
        <dbReference type="ChEBI" id="CHEBI:83900"/>
    </ligand>
</feature>
<dbReference type="Gene3D" id="3.40.1190.10">
    <property type="entry name" value="Mur-like, catalytic domain"/>
    <property type="match status" value="1"/>
</dbReference>
<dbReference type="GO" id="GO:0051301">
    <property type="term" value="P:cell division"/>
    <property type="evidence" value="ECO:0007669"/>
    <property type="project" value="UniProtKB-KW"/>
</dbReference>
<evidence type="ECO:0000256" key="7">
    <source>
        <dbReference type="ARBA" id="ARBA00022840"/>
    </source>
</evidence>
<comment type="pathway">
    <text evidence="1 12 13">Cell wall biogenesis; peptidoglycan biosynthesis.</text>
</comment>